<reference evidence="6 7" key="1">
    <citation type="submission" date="2022-10" db="EMBL/GenBank/DDBJ databases">
        <title>The complete genomes of actinobacterial strains from the NBC collection.</title>
        <authorList>
            <person name="Joergensen T.S."/>
            <person name="Alvarez Arevalo M."/>
            <person name="Sterndorff E.B."/>
            <person name="Faurdal D."/>
            <person name="Vuksanovic O."/>
            <person name="Mourched A.-S."/>
            <person name="Charusanti P."/>
            <person name="Shaw S."/>
            <person name="Blin K."/>
            <person name="Weber T."/>
        </authorList>
    </citation>
    <scope>NUCLEOTIDE SEQUENCE [LARGE SCALE GENOMIC DNA]</scope>
    <source>
        <strain evidence="6 7">NBC_00123</strain>
    </source>
</reference>
<evidence type="ECO:0000313" key="6">
    <source>
        <dbReference type="EMBL" id="WTR74341.1"/>
    </source>
</evidence>
<dbReference type="Proteomes" id="UP001622594">
    <property type="component" value="Chromosome"/>
</dbReference>
<dbReference type="PANTHER" id="PTHR12526:SF618">
    <property type="entry name" value="GLYCOSYLTRANSFERASE, FAMILY 4"/>
    <property type="match status" value="1"/>
</dbReference>
<gene>
    <name evidence="6" type="ORF">OG814_36140</name>
</gene>
<dbReference type="SUPFAM" id="SSF53756">
    <property type="entry name" value="UDP-Glycosyltransferase/glycogen phosphorylase"/>
    <property type="match status" value="1"/>
</dbReference>
<feature type="domain" description="Glycosyl transferase family 1" evidence="4">
    <location>
        <begin position="200"/>
        <end position="338"/>
    </location>
</feature>
<evidence type="ECO:0000256" key="1">
    <source>
        <dbReference type="ARBA" id="ARBA00021292"/>
    </source>
</evidence>
<feature type="domain" description="Glycosyltransferase subfamily 4-like N-terminal" evidence="5">
    <location>
        <begin position="26"/>
        <end position="183"/>
    </location>
</feature>
<keyword evidence="3" id="KW-0808">Transferase</keyword>
<protein>
    <recommendedName>
        <fullName evidence="1">D-inositol 3-phosphate glycosyltransferase</fullName>
    </recommendedName>
</protein>
<dbReference type="InterPro" id="IPR028098">
    <property type="entry name" value="Glyco_trans_4-like_N"/>
</dbReference>
<evidence type="ECO:0000256" key="2">
    <source>
        <dbReference type="ARBA" id="ARBA00022676"/>
    </source>
</evidence>
<name>A0ABZ1LIK9_9ACTN</name>
<sequence>MTALDRLARTDLAFLNWRDPAHPDAGGAEAYCWEIARRFAAAGAHITLFSSRHAGSRPQEDRDGIRVVRGGGTFGVYAAAAAHLLRNRHAYDAVVDFQNGIPFFSPLFTPRWTADICVIHHVHQQQFDTRFRWPMNSVGRVLEKQVSRRVYRGRPVVVVSPSTREGTRRELGFGNPIHIVPNGRPRPALTAPAGQRSATPALTVVSRLVPQKRVDLILRAVPALLTRWPELRVDLCGDGPEAESLRKLAAGLGIGSAVEFHGYVSDERKQELFHRAWLTVVPSVAEGWGLAVIEANTVGTPALAFDVPGLRDAIRTGVNGWLLDPDADLAAGITSALDALSTPEARSLTADRCHAWAAAFSWDASAERLAQVVVEDLQRIHRHRRSRRSANDLSVVTRFTSPDPDATERAVRSALRQTDAWHRDGDAFRVLLHGCDEVRALNALRRLDVAEADIALANGHDVLLGAAEAGNGPAPGPAPGRRT</sequence>
<proteinExistence type="predicted"/>
<dbReference type="CDD" id="cd03801">
    <property type="entry name" value="GT4_PimA-like"/>
    <property type="match status" value="1"/>
</dbReference>
<organism evidence="6 7">
    <name type="scientific">Streptomyces zaomyceticus</name>
    <dbReference type="NCBI Taxonomy" id="68286"/>
    <lineage>
        <taxon>Bacteria</taxon>
        <taxon>Bacillati</taxon>
        <taxon>Actinomycetota</taxon>
        <taxon>Actinomycetes</taxon>
        <taxon>Kitasatosporales</taxon>
        <taxon>Streptomycetaceae</taxon>
        <taxon>Streptomyces</taxon>
    </lineage>
</organism>
<dbReference type="RefSeq" id="WP_327160255.1">
    <property type="nucleotide sequence ID" value="NZ_CP108062.1"/>
</dbReference>
<evidence type="ECO:0000256" key="3">
    <source>
        <dbReference type="ARBA" id="ARBA00022679"/>
    </source>
</evidence>
<keyword evidence="7" id="KW-1185">Reference proteome</keyword>
<keyword evidence="2" id="KW-0328">Glycosyltransferase</keyword>
<dbReference type="Pfam" id="PF00534">
    <property type="entry name" value="Glycos_transf_1"/>
    <property type="match status" value="1"/>
</dbReference>
<dbReference type="Gene3D" id="3.40.50.2000">
    <property type="entry name" value="Glycogen Phosphorylase B"/>
    <property type="match status" value="2"/>
</dbReference>
<dbReference type="EMBL" id="CP108188">
    <property type="protein sequence ID" value="WTR74341.1"/>
    <property type="molecule type" value="Genomic_DNA"/>
</dbReference>
<evidence type="ECO:0000259" key="4">
    <source>
        <dbReference type="Pfam" id="PF00534"/>
    </source>
</evidence>
<accession>A0ABZ1LIK9</accession>
<evidence type="ECO:0000259" key="5">
    <source>
        <dbReference type="Pfam" id="PF13439"/>
    </source>
</evidence>
<dbReference type="InterPro" id="IPR001296">
    <property type="entry name" value="Glyco_trans_1"/>
</dbReference>
<dbReference type="PANTHER" id="PTHR12526">
    <property type="entry name" value="GLYCOSYLTRANSFERASE"/>
    <property type="match status" value="1"/>
</dbReference>
<dbReference type="Pfam" id="PF13439">
    <property type="entry name" value="Glyco_transf_4"/>
    <property type="match status" value="1"/>
</dbReference>
<evidence type="ECO:0000313" key="7">
    <source>
        <dbReference type="Proteomes" id="UP001622594"/>
    </source>
</evidence>